<dbReference type="Proteomes" id="UP000037023">
    <property type="component" value="Unassembled WGS sequence"/>
</dbReference>
<dbReference type="OrthoDB" id="9795689at2"/>
<name>A0A0L8L0S8_STRVR</name>
<dbReference type="RefSeq" id="WP_033212347.1">
    <property type="nucleotide sequence ID" value="NZ_LGUP01000071.1"/>
</dbReference>
<comment type="caution">
    <text evidence="1">The sequence shown here is derived from an EMBL/GenBank/DDBJ whole genome shotgun (WGS) entry which is preliminary data.</text>
</comment>
<dbReference type="PATRIC" id="fig|1938.6.peg.2139"/>
<dbReference type="Gene3D" id="3.30.70.1210">
    <property type="entry name" value="Crispr-associated protein, domain 2"/>
    <property type="match status" value="1"/>
</dbReference>
<dbReference type="AlphaFoldDB" id="A0A0L8L0S8"/>
<dbReference type="CDD" id="cd09727">
    <property type="entry name" value="Cas6_I-E"/>
    <property type="match status" value="1"/>
</dbReference>
<dbReference type="Gene3D" id="3.30.70.1200">
    <property type="entry name" value="Crispr-associated protein, domain 1"/>
    <property type="match status" value="1"/>
</dbReference>
<dbReference type="NCBIfam" id="TIGR01907">
    <property type="entry name" value="casE_Cse3"/>
    <property type="match status" value="1"/>
</dbReference>
<dbReference type="Pfam" id="PF08798">
    <property type="entry name" value="CRISPR_assoc"/>
    <property type="match status" value="1"/>
</dbReference>
<gene>
    <name evidence="1" type="ORF">ADK34_09735</name>
</gene>
<evidence type="ECO:0000313" key="2">
    <source>
        <dbReference type="Proteomes" id="UP000037023"/>
    </source>
</evidence>
<dbReference type="InterPro" id="IPR010179">
    <property type="entry name" value="CRISPR-assoc_prot_Cse3"/>
</dbReference>
<organism evidence="1 2">
    <name type="scientific">Streptomyces viridochromogenes</name>
    <dbReference type="NCBI Taxonomy" id="1938"/>
    <lineage>
        <taxon>Bacteria</taxon>
        <taxon>Bacillati</taxon>
        <taxon>Actinomycetota</taxon>
        <taxon>Actinomycetes</taxon>
        <taxon>Kitasatosporales</taxon>
        <taxon>Streptomycetaceae</taxon>
        <taxon>Streptomyces</taxon>
    </lineage>
</organism>
<evidence type="ECO:0000313" key="1">
    <source>
        <dbReference type="EMBL" id="KOG31853.1"/>
    </source>
</evidence>
<reference evidence="1 2" key="1">
    <citation type="submission" date="2015-06" db="EMBL/GenBank/DDBJ databases">
        <authorList>
            <person name="Hoefler B.C."/>
            <person name="Straight P.D."/>
        </authorList>
    </citation>
    <scope>NUCLEOTIDE SEQUENCE [LARGE SCALE GENOMIC DNA]</scope>
    <source>
        <strain evidence="1 2">NRRL 3427</strain>
    </source>
</reference>
<protein>
    <submittedName>
        <fullName evidence="1">CRISPR-associated protein Cse3</fullName>
    </submittedName>
</protein>
<proteinExistence type="predicted"/>
<dbReference type="SUPFAM" id="SSF117987">
    <property type="entry name" value="CRISPR-associated protein"/>
    <property type="match status" value="2"/>
</dbReference>
<accession>A0A0L8L0S8</accession>
<dbReference type="EMBL" id="LGUP01000071">
    <property type="protein sequence ID" value="KOG31853.1"/>
    <property type="molecule type" value="Genomic_DNA"/>
</dbReference>
<dbReference type="SMART" id="SM01101">
    <property type="entry name" value="CRISPR_assoc"/>
    <property type="match status" value="1"/>
</dbReference>
<sequence>MYLTRFRLNAARTGARRLLSSRQIMHAAVMASFPQLLPTDQPAPNAPRVLWRLDHNAPGEVFLFLVSPDAPDLTHLVEQAGWPTAMVDGPGWQTRSYTPLLDRLVEGGQWGFRLTANPVHHIRRTDDEPRKRTAHLTAYHQIGWLLDEGRQERGGFRILEKPKDKRLLPGGTTHQGREHHGDRYEVTVRDHRSHAFEKSRPTGARRGKPVTLVTVTFDGRLEVTDPALMRRTLTQGLGKAKAYGCGLMTLAPLTQGAVR</sequence>